<keyword evidence="1" id="KW-0147">Chitin-binding</keyword>
<dbReference type="GO" id="GO:0008061">
    <property type="term" value="F:chitin binding"/>
    <property type="evidence" value="ECO:0007669"/>
    <property type="project" value="UniProtKB-KW"/>
</dbReference>
<keyword evidence="5" id="KW-0472">Membrane</keyword>
<dbReference type="PANTHER" id="PTHR34997:SF1">
    <property type="entry name" value="PEPTIDOGLYCAN-BINDING LYSIN DOMAIN"/>
    <property type="match status" value="1"/>
</dbReference>
<keyword evidence="2" id="KW-0843">Virulence</keyword>
<keyword evidence="5" id="KW-0812">Transmembrane</keyword>
<comment type="caution">
    <text evidence="8">The sequence shown here is derived from an EMBL/GenBank/DDBJ whole genome shotgun (WGS) entry which is preliminary data.</text>
</comment>
<feature type="region of interest" description="Disordered" evidence="4">
    <location>
        <begin position="20"/>
        <end position="39"/>
    </location>
</feature>
<sequence>MRIIQMLMATSAAAMMQPASANHIHDERHKEPSPIAPPGPVQEGAPFDRCYAWILAAPGDTCHSIESKVGLPHGLLRGYNAQLHGDCDNNLWAGYYYCWGKRYHTISILPVSLLLASVIYYFLHG</sequence>
<dbReference type="AlphaFoldDB" id="A0AAN7Z4N7"/>
<gene>
    <name evidence="8" type="ORF">RRF57_004822</name>
</gene>
<organism evidence="8 9">
    <name type="scientific">Xylaria bambusicola</name>
    <dbReference type="NCBI Taxonomy" id="326684"/>
    <lineage>
        <taxon>Eukaryota</taxon>
        <taxon>Fungi</taxon>
        <taxon>Dikarya</taxon>
        <taxon>Ascomycota</taxon>
        <taxon>Pezizomycotina</taxon>
        <taxon>Sordariomycetes</taxon>
        <taxon>Xylariomycetidae</taxon>
        <taxon>Xylariales</taxon>
        <taxon>Xylariaceae</taxon>
        <taxon>Xylaria</taxon>
    </lineage>
</organism>
<accession>A0AAN7Z4N7</accession>
<proteinExistence type="inferred from homology"/>
<comment type="similarity">
    <text evidence="3">Belongs to the secreted LysM effector family.</text>
</comment>
<keyword evidence="5" id="KW-1133">Transmembrane helix</keyword>
<reference evidence="8 9" key="1">
    <citation type="submission" date="2023-10" db="EMBL/GenBank/DDBJ databases">
        <title>Draft genome sequence of Xylaria bambusicola isolate GMP-LS, the root and basal stem rot pathogen of sugarcane in Indonesia.</title>
        <authorList>
            <person name="Selvaraj P."/>
            <person name="Muralishankar V."/>
            <person name="Muruganantham S."/>
            <person name="Sp S."/>
            <person name="Haryani S."/>
            <person name="Lau K.J.X."/>
            <person name="Naqvi N.I."/>
        </authorList>
    </citation>
    <scope>NUCLEOTIDE SEQUENCE [LARGE SCALE GENOMIC DNA]</scope>
    <source>
        <strain evidence="8">GMP-LS</strain>
    </source>
</reference>
<dbReference type="Gene3D" id="3.10.350.10">
    <property type="entry name" value="LysM domain"/>
    <property type="match status" value="1"/>
</dbReference>
<name>A0AAN7Z4N7_9PEZI</name>
<evidence type="ECO:0000256" key="4">
    <source>
        <dbReference type="SAM" id="MobiDB-lite"/>
    </source>
</evidence>
<dbReference type="InterPro" id="IPR018392">
    <property type="entry name" value="LysM"/>
</dbReference>
<dbReference type="Proteomes" id="UP001305414">
    <property type="component" value="Unassembled WGS sequence"/>
</dbReference>
<dbReference type="PROSITE" id="PS51782">
    <property type="entry name" value="LYSM"/>
    <property type="match status" value="1"/>
</dbReference>
<feature type="transmembrane region" description="Helical" evidence="5">
    <location>
        <begin position="103"/>
        <end position="123"/>
    </location>
</feature>
<dbReference type="InterPro" id="IPR052210">
    <property type="entry name" value="LysM1-like"/>
</dbReference>
<evidence type="ECO:0000313" key="9">
    <source>
        <dbReference type="Proteomes" id="UP001305414"/>
    </source>
</evidence>
<feature type="domain" description="LysM" evidence="7">
    <location>
        <begin position="52"/>
        <end position="99"/>
    </location>
</feature>
<evidence type="ECO:0000256" key="2">
    <source>
        <dbReference type="ARBA" id="ARBA00023026"/>
    </source>
</evidence>
<feature type="chain" id="PRO_5042886346" description="LysM domain-containing protein" evidence="6">
    <location>
        <begin position="22"/>
        <end position="125"/>
    </location>
</feature>
<protein>
    <recommendedName>
        <fullName evidence="7">LysM domain-containing protein</fullName>
    </recommendedName>
</protein>
<evidence type="ECO:0000313" key="8">
    <source>
        <dbReference type="EMBL" id="KAK5629107.1"/>
    </source>
</evidence>
<evidence type="ECO:0000259" key="7">
    <source>
        <dbReference type="PROSITE" id="PS51782"/>
    </source>
</evidence>
<dbReference type="EMBL" id="JAWHQM010000010">
    <property type="protein sequence ID" value="KAK5629107.1"/>
    <property type="molecule type" value="Genomic_DNA"/>
</dbReference>
<dbReference type="InterPro" id="IPR036779">
    <property type="entry name" value="LysM_dom_sf"/>
</dbReference>
<keyword evidence="9" id="KW-1185">Reference proteome</keyword>
<evidence type="ECO:0000256" key="1">
    <source>
        <dbReference type="ARBA" id="ARBA00022669"/>
    </source>
</evidence>
<dbReference type="PANTHER" id="PTHR34997">
    <property type="entry name" value="AM15"/>
    <property type="match status" value="1"/>
</dbReference>
<feature type="compositionally biased region" description="Basic and acidic residues" evidence="4">
    <location>
        <begin position="23"/>
        <end position="32"/>
    </location>
</feature>
<feature type="signal peptide" evidence="6">
    <location>
        <begin position="1"/>
        <end position="21"/>
    </location>
</feature>
<evidence type="ECO:0000256" key="5">
    <source>
        <dbReference type="SAM" id="Phobius"/>
    </source>
</evidence>
<evidence type="ECO:0000256" key="6">
    <source>
        <dbReference type="SAM" id="SignalP"/>
    </source>
</evidence>
<evidence type="ECO:0000256" key="3">
    <source>
        <dbReference type="ARBA" id="ARBA00044955"/>
    </source>
</evidence>
<keyword evidence="6" id="KW-0732">Signal</keyword>